<evidence type="ECO:0000313" key="5">
    <source>
        <dbReference type="Proteomes" id="UP000183299"/>
    </source>
</evidence>
<dbReference type="InterPro" id="IPR051257">
    <property type="entry name" value="Diverse_CBS-Domain"/>
</dbReference>
<dbReference type="AlphaFoldDB" id="A0A1I3TU92"/>
<dbReference type="RefSeq" id="WP_066601103.1">
    <property type="nucleotide sequence ID" value="NZ_FORY01000009.1"/>
</dbReference>
<dbReference type="PROSITE" id="PS51371">
    <property type="entry name" value="CBS"/>
    <property type="match status" value="2"/>
</dbReference>
<dbReference type="InterPro" id="IPR044725">
    <property type="entry name" value="CBSX3_CBS_dom"/>
</dbReference>
<organism evidence="4 5">
    <name type="scientific">Celeribacter halophilus</name>
    <dbReference type="NCBI Taxonomy" id="576117"/>
    <lineage>
        <taxon>Bacteria</taxon>
        <taxon>Pseudomonadati</taxon>
        <taxon>Pseudomonadota</taxon>
        <taxon>Alphaproteobacteria</taxon>
        <taxon>Rhodobacterales</taxon>
        <taxon>Roseobacteraceae</taxon>
        <taxon>Celeribacter</taxon>
    </lineage>
</organism>
<dbReference type="Gene3D" id="3.10.580.10">
    <property type="entry name" value="CBS-domain"/>
    <property type="match status" value="1"/>
</dbReference>
<feature type="domain" description="CBS" evidence="3">
    <location>
        <begin position="107"/>
        <end position="167"/>
    </location>
</feature>
<dbReference type="Pfam" id="PF00571">
    <property type="entry name" value="CBS"/>
    <property type="match status" value="2"/>
</dbReference>
<evidence type="ECO:0000256" key="1">
    <source>
        <dbReference type="ARBA" id="ARBA00023122"/>
    </source>
</evidence>
<dbReference type="EMBL" id="FORY01000009">
    <property type="protein sequence ID" value="SFJ74355.1"/>
    <property type="molecule type" value="Genomic_DNA"/>
</dbReference>
<dbReference type="GeneID" id="98665636"/>
<name>A0A1I3TU92_9RHOB</name>
<sequence length="173" mass="18772">MPASYTPKTRGAMAHEHSHSQTVETNTSAAEATVADVLAQKGAEIFAVKPLDTIKHAVELMRDNRIGIVLVKDAQDALVGVLSERDIVRQLADTPGQTLPKTVADLMTREIETATSQEQLVSVLRRMTDGRFRHMPVIDDGALVGLISIGDAVSYRLAALEYEALKLKQLIVG</sequence>
<keyword evidence="1 2" id="KW-0129">CBS domain</keyword>
<dbReference type="SUPFAM" id="SSF54631">
    <property type="entry name" value="CBS-domain pair"/>
    <property type="match status" value="1"/>
</dbReference>
<dbReference type="CDD" id="cd04623">
    <property type="entry name" value="CBS_pair_bac_euk"/>
    <property type="match status" value="1"/>
</dbReference>
<dbReference type="Proteomes" id="UP000183299">
    <property type="component" value="Unassembled WGS sequence"/>
</dbReference>
<protein>
    <submittedName>
        <fullName evidence="4">CBS domain-containing protein</fullName>
    </submittedName>
</protein>
<dbReference type="OrthoDB" id="9807125at2"/>
<dbReference type="InterPro" id="IPR046342">
    <property type="entry name" value="CBS_dom_sf"/>
</dbReference>
<dbReference type="PANTHER" id="PTHR43080:SF2">
    <property type="entry name" value="CBS DOMAIN-CONTAINING PROTEIN"/>
    <property type="match status" value="1"/>
</dbReference>
<keyword evidence="5" id="KW-1185">Reference proteome</keyword>
<evidence type="ECO:0000313" key="4">
    <source>
        <dbReference type="EMBL" id="SFJ74355.1"/>
    </source>
</evidence>
<evidence type="ECO:0000259" key="3">
    <source>
        <dbReference type="PROSITE" id="PS51371"/>
    </source>
</evidence>
<dbReference type="SMART" id="SM00116">
    <property type="entry name" value="CBS"/>
    <property type="match status" value="2"/>
</dbReference>
<dbReference type="InterPro" id="IPR000644">
    <property type="entry name" value="CBS_dom"/>
</dbReference>
<proteinExistence type="predicted"/>
<dbReference type="PANTHER" id="PTHR43080">
    <property type="entry name" value="CBS DOMAIN-CONTAINING PROTEIN CBSX3, MITOCHONDRIAL"/>
    <property type="match status" value="1"/>
</dbReference>
<feature type="domain" description="CBS" evidence="3">
    <location>
        <begin position="39"/>
        <end position="98"/>
    </location>
</feature>
<evidence type="ECO:0000256" key="2">
    <source>
        <dbReference type="PROSITE-ProRule" id="PRU00703"/>
    </source>
</evidence>
<gene>
    <name evidence="4" type="ORF">SAMN04488138_10988</name>
</gene>
<reference evidence="4 5" key="1">
    <citation type="submission" date="2016-10" db="EMBL/GenBank/DDBJ databases">
        <authorList>
            <person name="de Groot N.N."/>
        </authorList>
    </citation>
    <scope>NUCLEOTIDE SEQUENCE [LARGE SCALE GENOMIC DNA]</scope>
    <source>
        <strain evidence="4 5">CGMCC 1.8891</strain>
    </source>
</reference>
<dbReference type="STRING" id="576117.SAMN04488138_10988"/>
<accession>A0A1I3TU92</accession>